<dbReference type="WBParaSite" id="ES5_v2.g6839.t1">
    <property type="protein sequence ID" value="ES5_v2.g6839.t1"/>
    <property type="gene ID" value="ES5_v2.g6839"/>
</dbReference>
<evidence type="ECO:0000313" key="1">
    <source>
        <dbReference type="Proteomes" id="UP000887579"/>
    </source>
</evidence>
<protein>
    <submittedName>
        <fullName evidence="2">Uncharacterized protein</fullName>
    </submittedName>
</protein>
<sequence length="630" mass="71579">MNDMTWRKQFLQLSFPVNFVPMANPMDPAAVRSQLSALTESTSTIVFVAKTHNVENYILFGEEFIVRNMFTWVQLALDTLPFKCDDCIATEMYVVRALPTGKVEDLRLLNDYIISQELNIDMNYSIKSYQEAFISTAFDSIKLAFLYLIADNSTLVSLLTPEQKLQFEGIGPNKTMFDIISLQNINYEYGQYVHHFKSYFYQIGNWTFINGVTSFYGSLIVDVRQINHYRVVTVIQQPFVEYVHGGSVNQFQGYCIDLLNLIQQELQFTYEIYQAPDGKFGSVDDNGNWNGLIGEVVIGKADIALAPLSVMAERGGEAPKNVSGRLVAATWWLFGFIIIASYTANLAAFLTVSRLEQSINSLDDLAKQYKVEYAPIKGGATETYFRRMAQIEELLYNTWKAMSLNESMTPLERAKLAVWDYPVSDKFTNMWRYMQESKLPDGIPQAIDRVLNSDTGFAFIGDAMEIKYAILTNCKLQQVGTEFSRKPYAIAVQSGSGLKDEISATILKLLNERQLEALKEKWWNDNPHKVKCPDVDDESNGISIQNIGGVFIVILAGIVLSFITLIFEYMYYKRKGHKNLLKRTNARHSTEMTTASSSETQDQTTTTATRNRFTLHNGNIPQYTNSAFQF</sequence>
<reference evidence="2" key="1">
    <citation type="submission" date="2022-11" db="UniProtKB">
        <authorList>
            <consortium name="WormBaseParasite"/>
        </authorList>
    </citation>
    <scope>IDENTIFICATION</scope>
</reference>
<name>A0AC34GQT2_9BILA</name>
<proteinExistence type="predicted"/>
<dbReference type="Proteomes" id="UP000887579">
    <property type="component" value="Unplaced"/>
</dbReference>
<accession>A0AC34GQT2</accession>
<organism evidence="1 2">
    <name type="scientific">Panagrolaimus sp. ES5</name>
    <dbReference type="NCBI Taxonomy" id="591445"/>
    <lineage>
        <taxon>Eukaryota</taxon>
        <taxon>Metazoa</taxon>
        <taxon>Ecdysozoa</taxon>
        <taxon>Nematoda</taxon>
        <taxon>Chromadorea</taxon>
        <taxon>Rhabditida</taxon>
        <taxon>Tylenchina</taxon>
        <taxon>Panagrolaimomorpha</taxon>
        <taxon>Panagrolaimoidea</taxon>
        <taxon>Panagrolaimidae</taxon>
        <taxon>Panagrolaimus</taxon>
    </lineage>
</organism>
<evidence type="ECO:0000313" key="2">
    <source>
        <dbReference type="WBParaSite" id="ES5_v2.g6839.t1"/>
    </source>
</evidence>